<gene>
    <name evidence="1" type="primary">ORF220749</name>
</gene>
<evidence type="ECO:0000313" key="1">
    <source>
        <dbReference type="EMBL" id="CEK99226.1"/>
    </source>
</evidence>
<feature type="non-terminal residue" evidence="1">
    <location>
        <position position="49"/>
    </location>
</feature>
<sequence length="49" mass="5934">MSEQIERLTHQWLMKDGSDIINVIRETDEIDDFLTDRYESTSLYRVKEI</sequence>
<accession>A0A0B7C3L2</accession>
<reference evidence="1" key="1">
    <citation type="submission" date="2014-12" db="EMBL/GenBank/DDBJ databases">
        <title>Insight into the proteome of Arion vulgaris.</title>
        <authorList>
            <person name="Aradska J."/>
            <person name="Bulat T."/>
            <person name="Smidak R."/>
            <person name="Sarate P."/>
            <person name="Gangsoo J."/>
            <person name="Sialana F."/>
            <person name="Bilban M."/>
            <person name="Lubec G."/>
        </authorList>
    </citation>
    <scope>NUCLEOTIDE SEQUENCE</scope>
    <source>
        <tissue evidence="1">Skin</tissue>
    </source>
</reference>
<protein>
    <submittedName>
        <fullName evidence="1">Uncharacterized protein</fullName>
    </submittedName>
</protein>
<name>A0A0B7C3L2_9EUPU</name>
<dbReference type="AlphaFoldDB" id="A0A0B7C3L2"/>
<organism evidence="1">
    <name type="scientific">Arion vulgaris</name>
    <dbReference type="NCBI Taxonomy" id="1028688"/>
    <lineage>
        <taxon>Eukaryota</taxon>
        <taxon>Metazoa</taxon>
        <taxon>Spiralia</taxon>
        <taxon>Lophotrochozoa</taxon>
        <taxon>Mollusca</taxon>
        <taxon>Gastropoda</taxon>
        <taxon>Heterobranchia</taxon>
        <taxon>Euthyneura</taxon>
        <taxon>Panpulmonata</taxon>
        <taxon>Eupulmonata</taxon>
        <taxon>Stylommatophora</taxon>
        <taxon>Helicina</taxon>
        <taxon>Arionoidea</taxon>
        <taxon>Arionidae</taxon>
        <taxon>Arion</taxon>
    </lineage>
</organism>
<proteinExistence type="predicted"/>
<dbReference type="EMBL" id="HACG01052355">
    <property type="protein sequence ID" value="CEK99226.1"/>
    <property type="molecule type" value="Transcribed_RNA"/>
</dbReference>